<dbReference type="HOGENOM" id="CLU_037026_1_0_1"/>
<protein>
    <submittedName>
        <fullName evidence="2">Uncharacterized protein</fullName>
    </submittedName>
</protein>
<dbReference type="eggNOG" id="KOG3544">
    <property type="taxonomic scope" value="Eukaryota"/>
</dbReference>
<evidence type="ECO:0000313" key="3">
    <source>
        <dbReference type="Proteomes" id="UP000008225"/>
    </source>
</evidence>
<dbReference type="OMA" id="SDEYNEM"/>
<feature type="compositionally biased region" description="Polar residues" evidence="1">
    <location>
        <begin position="226"/>
        <end position="236"/>
    </location>
</feature>
<evidence type="ECO:0000256" key="1">
    <source>
        <dbReference type="SAM" id="MobiDB-lite"/>
    </source>
</evidence>
<evidence type="ECO:0000313" key="2">
    <source>
        <dbReference type="Ensembl" id="ENSCJAP00000035940.4"/>
    </source>
</evidence>
<reference evidence="2" key="3">
    <citation type="submission" date="2025-09" db="UniProtKB">
        <authorList>
            <consortium name="Ensembl"/>
        </authorList>
    </citation>
    <scope>IDENTIFICATION</scope>
</reference>
<dbReference type="Pfam" id="PF15483">
    <property type="entry name" value="DUF4641"/>
    <property type="match status" value="1"/>
</dbReference>
<sequence>MSSPDEVPVWGTHLDLEGGEQAGALTVSPRAPRGHGHGLYFRVLHSCKGEGEGEGGFADPGGISVESDSELIEEGRVVLWGREAPPGNPVDDQRDGVEYSSCLAKEPAAIVPPTSVQGHPSPEGAAAKGSADNWAGPEVRPSERGLLGPRPGKRHHASARPLHLTGPRAGPAWQHLQRGSKSTWRVRVDLQQPSAKGPAVLSVEDSDSTDESCDLRPMRVGIHRNGGSQAKPQSPKKTAGARRHRRQSFSLVPGPFLTSAPRGLTPLVERPAVGELENSPWKKIHSRARGNVEVRPSYSGAATAGALPRGPRRRKTAQEKKSQGDASQLALGRALPICLERLSATPQEPATFPPFLGVRRRGCPRNPKSLSTAALPGGEPQEVGPGSPRLRPERIMTHIERTSQGPNLPHRGQGCLALACIVENSAVATPTSNLRKFQELQSPRPTAWEASCPDAVPTPVITSHRFDGVEGRGVGEGGKPLALSLLGAQPCSQASLPTQAAVPWKTGCRWGRL</sequence>
<reference evidence="2" key="1">
    <citation type="submission" date="2009-03" db="EMBL/GenBank/DDBJ databases">
        <authorList>
            <person name="Warren W."/>
            <person name="Ye L."/>
            <person name="Minx P."/>
            <person name="Worley K."/>
            <person name="Gibbs R."/>
            <person name="Wilson R.K."/>
        </authorList>
    </citation>
    <scope>NUCLEOTIDE SEQUENCE [LARGE SCALE GENOMIC DNA]</scope>
</reference>
<accession>F7EUL8</accession>
<reference evidence="2" key="2">
    <citation type="submission" date="2025-08" db="UniProtKB">
        <authorList>
            <consortium name="Ensembl"/>
        </authorList>
    </citation>
    <scope>IDENTIFICATION</scope>
</reference>
<dbReference type="Proteomes" id="UP000008225">
    <property type="component" value="Chromosome X"/>
</dbReference>
<dbReference type="PANTHER" id="PTHR31866:SF1">
    <property type="entry name" value="GENE 4779-RELATED"/>
    <property type="match status" value="1"/>
</dbReference>
<keyword evidence="3" id="KW-1185">Reference proteome</keyword>
<feature type="region of interest" description="Disordered" evidence="1">
    <location>
        <begin position="292"/>
        <end position="328"/>
    </location>
</feature>
<proteinExistence type="predicted"/>
<feature type="region of interest" description="Disordered" evidence="1">
    <location>
        <begin position="112"/>
        <end position="246"/>
    </location>
</feature>
<dbReference type="PANTHER" id="PTHR31866">
    <property type="entry name" value="GENE 4779-RELATED"/>
    <property type="match status" value="1"/>
</dbReference>
<dbReference type="GeneTree" id="ENSGT00390000015252"/>
<dbReference type="AlphaFoldDB" id="F7EUL8"/>
<feature type="region of interest" description="Disordered" evidence="1">
    <location>
        <begin position="353"/>
        <end position="389"/>
    </location>
</feature>
<dbReference type="Ensembl" id="ENSCJAT00000037954.4">
    <property type="protein sequence ID" value="ENSCJAP00000035940.4"/>
    <property type="gene ID" value="ENSCJAG00000032793.3"/>
</dbReference>
<organism evidence="2 3">
    <name type="scientific">Callithrix jacchus</name>
    <name type="common">White-tufted-ear marmoset</name>
    <name type="synonym">Simia Jacchus</name>
    <dbReference type="NCBI Taxonomy" id="9483"/>
    <lineage>
        <taxon>Eukaryota</taxon>
        <taxon>Metazoa</taxon>
        <taxon>Chordata</taxon>
        <taxon>Craniata</taxon>
        <taxon>Vertebrata</taxon>
        <taxon>Euteleostomi</taxon>
        <taxon>Mammalia</taxon>
        <taxon>Eutheria</taxon>
        <taxon>Euarchontoglires</taxon>
        <taxon>Primates</taxon>
        <taxon>Haplorrhini</taxon>
        <taxon>Platyrrhini</taxon>
        <taxon>Cebidae</taxon>
        <taxon>Callitrichinae</taxon>
        <taxon>Callithrix</taxon>
        <taxon>Callithrix</taxon>
    </lineage>
</organism>
<dbReference type="InParanoid" id="F7EUL8"/>
<name>F7EUL8_CALJA</name>
<dbReference type="InterPro" id="IPR027822">
    <property type="entry name" value="DUF4641"/>
</dbReference>